<feature type="compositionally biased region" description="Basic and acidic residues" evidence="1">
    <location>
        <begin position="30"/>
        <end position="52"/>
    </location>
</feature>
<dbReference type="OrthoDB" id="2015146at2759"/>
<gene>
    <name evidence="3" type="ORF">OT_ostta05g02070</name>
</gene>
<reference evidence="4" key="1">
    <citation type="journal article" date="2006" name="Proc. Natl. Acad. Sci. U.S.A.">
        <title>Genome analysis of the smallest free-living eukaryote Ostreococcus tauri unveils many unique features.</title>
        <authorList>
            <person name="Derelle E."/>
            <person name="Ferraz C."/>
            <person name="Rombauts S."/>
            <person name="Rouze P."/>
            <person name="Worden A.Z."/>
            <person name="Robbens S."/>
            <person name="Partensky F."/>
            <person name="Degroeve S."/>
            <person name="Echeynie S."/>
            <person name="Cooke R."/>
            <person name="Saeys Y."/>
            <person name="Wuyts J."/>
            <person name="Jabbari K."/>
            <person name="Bowler C."/>
            <person name="Panaud O."/>
            <person name="Piegu B."/>
            <person name="Ball S.G."/>
            <person name="Ral J.-P."/>
            <person name="Bouget F.-Y."/>
            <person name="Piganeau G."/>
            <person name="De Baets B."/>
            <person name="Picard A."/>
            <person name="Delseny M."/>
            <person name="Demaille J."/>
            <person name="Van de Peer Y."/>
            <person name="Moreau H."/>
        </authorList>
    </citation>
    <scope>NUCLEOTIDE SEQUENCE [LARGE SCALE GENOMIC DNA]</scope>
    <source>
        <strain evidence="4">OTTH 0595 / CCAP 157/2 / RCC745</strain>
    </source>
</reference>
<accession>A0A090M5L1</accession>
<dbReference type="GeneID" id="9833330"/>
<feature type="region of interest" description="Disordered" evidence="1">
    <location>
        <begin position="1"/>
        <end position="96"/>
    </location>
</feature>
<organism evidence="3 4">
    <name type="scientific">Ostreococcus tauri</name>
    <name type="common">Marine green alga</name>
    <dbReference type="NCBI Taxonomy" id="70448"/>
    <lineage>
        <taxon>Eukaryota</taxon>
        <taxon>Viridiplantae</taxon>
        <taxon>Chlorophyta</taxon>
        <taxon>Mamiellophyceae</taxon>
        <taxon>Mamiellales</taxon>
        <taxon>Bathycoccaceae</taxon>
        <taxon>Ostreococcus</taxon>
    </lineage>
</organism>
<evidence type="ECO:0000256" key="1">
    <source>
        <dbReference type="SAM" id="MobiDB-lite"/>
    </source>
</evidence>
<dbReference type="FunCoup" id="A0A090M5L1">
    <property type="interactions" value="531"/>
</dbReference>
<dbReference type="KEGG" id="ota:OT_ostta05g02070"/>
<dbReference type="Pfam" id="PF11255">
    <property type="entry name" value="DUF3054"/>
    <property type="match status" value="1"/>
</dbReference>
<dbReference type="InParanoid" id="A0A090M5L1"/>
<evidence type="ECO:0000256" key="2">
    <source>
        <dbReference type="SAM" id="Phobius"/>
    </source>
</evidence>
<dbReference type="InterPro" id="IPR021414">
    <property type="entry name" value="DUF3054"/>
</dbReference>
<evidence type="ECO:0000313" key="3">
    <source>
        <dbReference type="EMBL" id="CEF97952.1"/>
    </source>
</evidence>
<feature type="compositionally biased region" description="Low complexity" evidence="1">
    <location>
        <begin position="71"/>
        <end position="83"/>
    </location>
</feature>
<keyword evidence="2" id="KW-0472">Membrane</keyword>
<feature type="transmembrane region" description="Helical" evidence="2">
    <location>
        <begin position="224"/>
        <end position="244"/>
    </location>
</feature>
<comment type="caution">
    <text evidence="3">The sequence shown here is derived from an EMBL/GenBank/DDBJ whole genome shotgun (WGS) entry which is preliminary data.</text>
</comment>
<dbReference type="AlphaFoldDB" id="A0A090M5L1"/>
<dbReference type="EMBL" id="CAID01000005">
    <property type="protein sequence ID" value="CEF97952.1"/>
    <property type="molecule type" value="Genomic_DNA"/>
</dbReference>
<dbReference type="PANTHER" id="PTHR35283">
    <property type="entry name" value="T12C22.21 PROTEIN"/>
    <property type="match status" value="1"/>
</dbReference>
<sequence length="273" mass="28237">MAFARSGLHARAAARGLARWTTRARTVGVARDRARASRASPREDDATTRDDSVVTETDATAPERRGRFVRASPSASAPSAPLGSGPGDVGTSGSAPPAMNIKVIPLETTRFQGVAKATEAESEDEVQFRRGQLIAGDALALVVFAAIGRANHGEGSGVVEALATAAPFALGWFGAGTLMDAYGDDARGSDGSKAAVVAAKTWAIGIPAGLALRALGKGAAPPTPFIAVSMVVTAAFLVGWRYAFARNKAPIGKNKRGNPLEFISLLSSLVKRW</sequence>
<protein>
    <submittedName>
        <fullName evidence="3">Uncharacterized protein</fullName>
    </submittedName>
</protein>
<name>A0A090M5L1_OSTTA</name>
<keyword evidence="2" id="KW-0812">Transmembrane</keyword>
<evidence type="ECO:0000313" key="4">
    <source>
        <dbReference type="Proteomes" id="UP000009170"/>
    </source>
</evidence>
<dbReference type="PANTHER" id="PTHR35283:SF3">
    <property type="entry name" value="T12C22.21 PROTEIN"/>
    <property type="match status" value="1"/>
</dbReference>
<dbReference type="RefSeq" id="XP_003079310.2">
    <property type="nucleotide sequence ID" value="XM_003079262.2"/>
</dbReference>
<proteinExistence type="predicted"/>
<keyword evidence="2" id="KW-1133">Transmembrane helix</keyword>
<reference evidence="3 4" key="2">
    <citation type="journal article" date="2014" name="BMC Genomics">
        <title>An improved genome of the model marine alga Ostreococcus tauri unfolds by assessing Illumina de novo assemblies.</title>
        <authorList>
            <person name="Blanc-Mathieu R."/>
            <person name="Verhelst B."/>
            <person name="Derelle E."/>
            <person name="Rombauts S."/>
            <person name="Bouget F.Y."/>
            <person name="Carre I."/>
            <person name="Chateau A."/>
            <person name="Eyre-Walker A."/>
            <person name="Grimsley N."/>
            <person name="Moreau H."/>
            <person name="Piegu B."/>
            <person name="Rivals E."/>
            <person name="Schackwitz W."/>
            <person name="Van de Peer Y."/>
            <person name="Piganeau G."/>
        </authorList>
    </citation>
    <scope>NUCLEOTIDE SEQUENCE [LARGE SCALE GENOMIC DNA]</scope>
    <source>
        <strain evidence="4">OTTH 0595 / CCAP 157/2 / RCC745</strain>
    </source>
</reference>
<feature type="compositionally biased region" description="Low complexity" evidence="1">
    <location>
        <begin position="1"/>
        <end position="25"/>
    </location>
</feature>
<keyword evidence="4" id="KW-1185">Reference proteome</keyword>
<dbReference type="Proteomes" id="UP000009170">
    <property type="component" value="Unassembled WGS sequence"/>
</dbReference>